<evidence type="ECO:0000313" key="3">
    <source>
        <dbReference type="Proteomes" id="UP000800039"/>
    </source>
</evidence>
<keyword evidence="3" id="KW-1185">Reference proteome</keyword>
<dbReference type="GeneID" id="63843931"/>
<evidence type="ECO:0000313" key="2">
    <source>
        <dbReference type="EMBL" id="KAF1846840.1"/>
    </source>
</evidence>
<name>A0A9P4GJR0_9PLEO</name>
<proteinExistence type="predicted"/>
<protein>
    <submittedName>
        <fullName evidence="2">Uncharacterized protein</fullName>
    </submittedName>
</protein>
<dbReference type="AlphaFoldDB" id="A0A9P4GJR0"/>
<dbReference type="EMBL" id="ML976616">
    <property type="protein sequence ID" value="KAF1846840.1"/>
    <property type="molecule type" value="Genomic_DNA"/>
</dbReference>
<gene>
    <name evidence="2" type="ORF">K460DRAFT_131996</name>
</gene>
<evidence type="ECO:0000256" key="1">
    <source>
        <dbReference type="SAM" id="MobiDB-lite"/>
    </source>
</evidence>
<dbReference type="RefSeq" id="XP_040789403.1">
    <property type="nucleotide sequence ID" value="XM_040926679.1"/>
</dbReference>
<feature type="region of interest" description="Disordered" evidence="1">
    <location>
        <begin position="1"/>
        <end position="49"/>
    </location>
</feature>
<accession>A0A9P4GJR0</accession>
<feature type="compositionally biased region" description="Polar residues" evidence="1">
    <location>
        <begin position="18"/>
        <end position="27"/>
    </location>
</feature>
<reference evidence="2" key="1">
    <citation type="submission" date="2020-01" db="EMBL/GenBank/DDBJ databases">
        <authorList>
            <consortium name="DOE Joint Genome Institute"/>
            <person name="Haridas S."/>
            <person name="Albert R."/>
            <person name="Binder M."/>
            <person name="Bloem J."/>
            <person name="Labutti K."/>
            <person name="Salamov A."/>
            <person name="Andreopoulos B."/>
            <person name="Baker S.E."/>
            <person name="Barry K."/>
            <person name="Bills G."/>
            <person name="Bluhm B.H."/>
            <person name="Cannon C."/>
            <person name="Castanera R."/>
            <person name="Culley D.E."/>
            <person name="Daum C."/>
            <person name="Ezra D."/>
            <person name="Gonzalez J.B."/>
            <person name="Henrissat B."/>
            <person name="Kuo A."/>
            <person name="Liang C."/>
            <person name="Lipzen A."/>
            <person name="Lutzoni F."/>
            <person name="Magnuson J."/>
            <person name="Mondo S."/>
            <person name="Nolan M."/>
            <person name="Ohm R."/>
            <person name="Pangilinan J."/>
            <person name="Park H.-J."/>
            <person name="Ramirez L."/>
            <person name="Alfaro M."/>
            <person name="Sun H."/>
            <person name="Tritt A."/>
            <person name="Yoshinaga Y."/>
            <person name="Zwiers L.-H."/>
            <person name="Turgeon B.G."/>
            <person name="Goodwin S.B."/>
            <person name="Spatafora J.W."/>
            <person name="Crous P.W."/>
            <person name="Grigoriev I.V."/>
        </authorList>
    </citation>
    <scope>NUCLEOTIDE SEQUENCE</scope>
    <source>
        <strain evidence="2">CBS 394.84</strain>
    </source>
</reference>
<organism evidence="2 3">
    <name type="scientific">Cucurbitaria berberidis CBS 394.84</name>
    <dbReference type="NCBI Taxonomy" id="1168544"/>
    <lineage>
        <taxon>Eukaryota</taxon>
        <taxon>Fungi</taxon>
        <taxon>Dikarya</taxon>
        <taxon>Ascomycota</taxon>
        <taxon>Pezizomycotina</taxon>
        <taxon>Dothideomycetes</taxon>
        <taxon>Pleosporomycetidae</taxon>
        <taxon>Pleosporales</taxon>
        <taxon>Pleosporineae</taxon>
        <taxon>Cucurbitariaceae</taxon>
        <taxon>Cucurbitaria</taxon>
    </lineage>
</organism>
<comment type="caution">
    <text evidence="2">The sequence shown here is derived from an EMBL/GenBank/DDBJ whole genome shotgun (WGS) entry which is preliminary data.</text>
</comment>
<dbReference type="Proteomes" id="UP000800039">
    <property type="component" value="Unassembled WGS sequence"/>
</dbReference>
<sequence length="98" mass="11224">MHPPNPSSTIRPPKRNAKTLSPTTQALSERMKTRQHQHRPTGEHKRYLRRHVRRADSPHGLHNAWQNSVGAVFSDHRCGDNWPVVPDVSSCPAHFPLR</sequence>